<keyword evidence="8" id="KW-1185">Reference proteome</keyword>
<keyword evidence="3 7" id="KW-0067">ATP-binding</keyword>
<dbReference type="Proteomes" id="UP001253545">
    <property type="component" value="Unassembled WGS sequence"/>
</dbReference>
<reference evidence="7 8" key="1">
    <citation type="submission" date="2023-09" db="EMBL/GenBank/DDBJ databases">
        <authorList>
            <person name="Rey-Velasco X."/>
        </authorList>
    </citation>
    <scope>NUCLEOTIDE SEQUENCE [LARGE SCALE GENOMIC DNA]</scope>
    <source>
        <strain evidence="7 8">P117</strain>
    </source>
</reference>
<dbReference type="SUPFAM" id="SSF52540">
    <property type="entry name" value="P-loop containing nucleoside triphosphate hydrolases"/>
    <property type="match status" value="1"/>
</dbReference>
<protein>
    <submittedName>
        <fullName evidence="7">ATP-binding cassette domain-containing protein</fullName>
    </submittedName>
</protein>
<dbReference type="InterPro" id="IPR027417">
    <property type="entry name" value="P-loop_NTPase"/>
</dbReference>
<feature type="domain" description="ABC transporter" evidence="6">
    <location>
        <begin position="2"/>
        <end position="228"/>
    </location>
</feature>
<organism evidence="7 8">
    <name type="scientific">Glaciecola petra</name>
    <dbReference type="NCBI Taxonomy" id="3075602"/>
    <lineage>
        <taxon>Bacteria</taxon>
        <taxon>Pseudomonadati</taxon>
        <taxon>Pseudomonadota</taxon>
        <taxon>Gammaproteobacteria</taxon>
        <taxon>Alteromonadales</taxon>
        <taxon>Alteromonadaceae</taxon>
        <taxon>Glaciecola</taxon>
    </lineage>
</organism>
<dbReference type="InterPro" id="IPR003439">
    <property type="entry name" value="ABC_transporter-like_ATP-bd"/>
</dbReference>
<dbReference type="PANTHER" id="PTHR42794">
    <property type="entry name" value="HEMIN IMPORT ATP-BINDING PROTEIN HMUV"/>
    <property type="match status" value="1"/>
</dbReference>
<dbReference type="PANTHER" id="PTHR42794:SF1">
    <property type="entry name" value="HEMIN IMPORT ATP-BINDING PROTEIN HMUV"/>
    <property type="match status" value="1"/>
</dbReference>
<dbReference type="SMART" id="SM00382">
    <property type="entry name" value="AAA"/>
    <property type="match status" value="1"/>
</dbReference>
<gene>
    <name evidence="7" type="ORF">RM552_07255</name>
</gene>
<accession>A0ABU2ZPT3</accession>
<evidence type="ECO:0000313" key="7">
    <source>
        <dbReference type="EMBL" id="MDT0594632.1"/>
    </source>
</evidence>
<dbReference type="PROSITE" id="PS50893">
    <property type="entry name" value="ABC_TRANSPORTER_2"/>
    <property type="match status" value="1"/>
</dbReference>
<evidence type="ECO:0000256" key="3">
    <source>
        <dbReference type="ARBA" id="ARBA00022840"/>
    </source>
</evidence>
<evidence type="ECO:0000313" key="8">
    <source>
        <dbReference type="Proteomes" id="UP001253545"/>
    </source>
</evidence>
<keyword evidence="4" id="KW-1278">Translocase</keyword>
<evidence type="ECO:0000259" key="6">
    <source>
        <dbReference type="PROSITE" id="PS50893"/>
    </source>
</evidence>
<dbReference type="EMBL" id="JAVRHX010000001">
    <property type="protein sequence ID" value="MDT0594632.1"/>
    <property type="molecule type" value="Genomic_DNA"/>
</dbReference>
<dbReference type="RefSeq" id="WP_311368096.1">
    <property type="nucleotide sequence ID" value="NZ_JAVRHX010000001.1"/>
</dbReference>
<sequence length="246" mass="27754">MLVASNVSVKGRVSELNVIIRKGAQLHLLGPNGAGKSSVLALFSGLINADKGKMYWRDNDLFNLSLEALSRQRCLLQQQQNIEFSIPLKQLLSFYTQRVDLPHELEQCFELSSMLNNNLPSLSGGQQQRFHLARVLSQIWPAIERGEALVLLDEPCQQLDVNYQAQLMRLLTQICEQGNVVVMSSHDMNLSAKYASHIMFLKDQKMFGVAPTETQMTTSNLKHVFDHSFVEAKDNSLSHKYFVACD</sequence>
<evidence type="ECO:0000256" key="5">
    <source>
        <dbReference type="ARBA" id="ARBA00037066"/>
    </source>
</evidence>
<dbReference type="Pfam" id="PF00005">
    <property type="entry name" value="ABC_tran"/>
    <property type="match status" value="1"/>
</dbReference>
<dbReference type="GO" id="GO:0005524">
    <property type="term" value="F:ATP binding"/>
    <property type="evidence" value="ECO:0007669"/>
    <property type="project" value="UniProtKB-KW"/>
</dbReference>
<comment type="caution">
    <text evidence="7">The sequence shown here is derived from an EMBL/GenBank/DDBJ whole genome shotgun (WGS) entry which is preliminary data.</text>
</comment>
<proteinExistence type="predicted"/>
<comment type="function">
    <text evidence="5">Part of the ABC transporter complex HmuTUV involved in hemin import. Responsible for energy coupling to the transport system.</text>
</comment>
<dbReference type="Gene3D" id="3.40.50.300">
    <property type="entry name" value="P-loop containing nucleotide triphosphate hydrolases"/>
    <property type="match status" value="1"/>
</dbReference>
<keyword evidence="2" id="KW-0547">Nucleotide-binding</keyword>
<evidence type="ECO:0000256" key="2">
    <source>
        <dbReference type="ARBA" id="ARBA00022741"/>
    </source>
</evidence>
<keyword evidence="1" id="KW-0813">Transport</keyword>
<name>A0ABU2ZPT3_9ALTE</name>
<evidence type="ECO:0000256" key="4">
    <source>
        <dbReference type="ARBA" id="ARBA00022967"/>
    </source>
</evidence>
<dbReference type="InterPro" id="IPR003593">
    <property type="entry name" value="AAA+_ATPase"/>
</dbReference>
<evidence type="ECO:0000256" key="1">
    <source>
        <dbReference type="ARBA" id="ARBA00022448"/>
    </source>
</evidence>